<dbReference type="EMBL" id="AK440533">
    <property type="protein sequence ID" value="BAN64327.1"/>
    <property type="molecule type" value="mRNA"/>
</dbReference>
<protein>
    <submittedName>
        <fullName evidence="1">Uncharacterized protein</fullName>
    </submittedName>
</protein>
<organism evidence="1">
    <name type="scientific">Babesia bovis</name>
    <dbReference type="NCBI Taxonomy" id="5865"/>
    <lineage>
        <taxon>Eukaryota</taxon>
        <taxon>Sar</taxon>
        <taxon>Alveolata</taxon>
        <taxon>Apicomplexa</taxon>
        <taxon>Aconoidasida</taxon>
        <taxon>Piroplasmida</taxon>
        <taxon>Babesiidae</taxon>
        <taxon>Babesia</taxon>
    </lineage>
</organism>
<sequence>MKHSSADFCLYFCSIGSISCPMSMHLLFLNATIDSVSFIPPFLSIFVRLSTSSLVSGGALHPSMKHPDSSNALIAIPKTEVCLMPMTGYSYVCLNTFVVLEYTYTLDASLRNGIHSADSCVSLMTHITLMRSVCSFPLTLTDIDPSDSLL</sequence>
<proteinExistence type="evidence at transcript level"/>
<dbReference type="PROSITE" id="PS51257">
    <property type="entry name" value="PROKAR_LIPOPROTEIN"/>
    <property type="match status" value="1"/>
</dbReference>
<accession>S6BKE9</accession>
<name>S6BKE9_BABBO</name>
<reference evidence="1" key="1">
    <citation type="journal article" date="2014" name="BMC Genomics">
        <title>The Babesia bovis gene and promoter model: an update from full-length EST analysis.</title>
        <authorList>
            <person name="Yamagishi J."/>
            <person name="Wakaguri H."/>
            <person name="Yokoyama N."/>
            <person name="Yamashita R."/>
            <person name="Suzuki Y."/>
            <person name="Xuan X."/>
            <person name="Igarashi I."/>
        </authorList>
    </citation>
    <scope>NUCLEOTIDE SEQUENCE</scope>
    <source>
        <strain evidence="1">Texas</strain>
    </source>
</reference>
<dbReference type="AlphaFoldDB" id="S6BKE9"/>
<evidence type="ECO:0000313" key="1">
    <source>
        <dbReference type="EMBL" id="BAN64327.1"/>
    </source>
</evidence>